<evidence type="ECO:0000256" key="2">
    <source>
        <dbReference type="ARBA" id="ARBA00009347"/>
    </source>
</evidence>
<keyword evidence="8" id="KW-0408">Iron</keyword>
<dbReference type="Gene3D" id="1.20.140.10">
    <property type="entry name" value="Butyryl-CoA Dehydrogenase, subunit A, domain 3"/>
    <property type="match status" value="1"/>
</dbReference>
<dbReference type="AlphaFoldDB" id="A0A1X2IGN3"/>
<dbReference type="InterPro" id="IPR036250">
    <property type="entry name" value="AcylCo_DH-like_C"/>
</dbReference>
<organism evidence="10 11">
    <name type="scientific">Absidia repens</name>
    <dbReference type="NCBI Taxonomy" id="90262"/>
    <lineage>
        <taxon>Eukaryota</taxon>
        <taxon>Fungi</taxon>
        <taxon>Fungi incertae sedis</taxon>
        <taxon>Mucoromycota</taxon>
        <taxon>Mucoromycotina</taxon>
        <taxon>Mucoromycetes</taxon>
        <taxon>Mucorales</taxon>
        <taxon>Cunninghamellaceae</taxon>
        <taxon>Absidia</taxon>
    </lineage>
</organism>
<sequence length="507" mass="56462">MSKVFSRGEVAKHSSEDDIWIIIDTAVYDMSRFIDMHPGGAFPILEYAGKDATDAFYGLHKQDVLIKYDRYKLGTIANEKPQIMFYQPGDISKVPYAESSAWMGYKSPYFNENHFKFRIAVRQILDGLKNEAREFEDSGERPSDKFVQKLGAAGLLAANIGPDAVQGFQLPGGVKPEEYDYFYEMIVHEEFARWACPGLGSGILGGMTISVPTVINFGKPELKAKILPLVLSGKKRMCLAITEPTTGSDVANIKTTAKLSSDGSHYIVNGVKKWITTGAFADYFSTAVRTDGGISMLLIERTEGVETKLIKTSSGSSAGTAYVTFDNVKVPVDNLLGVENEGFKVVLSNFNHERYIMLCGATMAARLVVEDCFKWANQRKVFGKRLIDQPVIRNKLAGMIAQLESMHNWLENLTYQMNHMDYKEQSIKLAGPLALCKYQMTRMLHHVSDDACQIFGGRAITKTGMGRNIETLQRTYKFSAILGGSEEIMADLGVRQALKYFPQNARL</sequence>
<keyword evidence="4" id="KW-0285">Flavoprotein</keyword>
<keyword evidence="3" id="KW-0349">Heme</keyword>
<dbReference type="PROSITE" id="PS00191">
    <property type="entry name" value="CYTOCHROME_B5_1"/>
    <property type="match status" value="1"/>
</dbReference>
<evidence type="ECO:0000256" key="3">
    <source>
        <dbReference type="ARBA" id="ARBA00022617"/>
    </source>
</evidence>
<dbReference type="Gene3D" id="2.40.110.10">
    <property type="entry name" value="Butyryl-CoA Dehydrogenase, subunit A, domain 2"/>
    <property type="match status" value="1"/>
</dbReference>
<dbReference type="InterPro" id="IPR046373">
    <property type="entry name" value="Acyl-CoA_Oxase/DH_mid-dom_sf"/>
</dbReference>
<dbReference type="SMART" id="SM01117">
    <property type="entry name" value="Cyt-b5"/>
    <property type="match status" value="1"/>
</dbReference>
<dbReference type="SUPFAM" id="SSF55856">
    <property type="entry name" value="Cytochrome b5-like heme/steroid binding domain"/>
    <property type="match status" value="1"/>
</dbReference>
<dbReference type="Pfam" id="PF00441">
    <property type="entry name" value="Acyl-CoA_dh_1"/>
    <property type="match status" value="1"/>
</dbReference>
<gene>
    <name evidence="10" type="ORF">BCR42DRAFT_414585</name>
</gene>
<dbReference type="Proteomes" id="UP000193560">
    <property type="component" value="Unassembled WGS sequence"/>
</dbReference>
<keyword evidence="7" id="KW-0560">Oxidoreductase</keyword>
<evidence type="ECO:0000256" key="4">
    <source>
        <dbReference type="ARBA" id="ARBA00022630"/>
    </source>
</evidence>
<comment type="cofactor">
    <cofactor evidence="1">
        <name>FAD</name>
        <dbReference type="ChEBI" id="CHEBI:57692"/>
    </cofactor>
</comment>
<comment type="similarity">
    <text evidence="2">Belongs to the acyl-CoA dehydrogenase family.</text>
</comment>
<dbReference type="GO" id="GO:0050660">
    <property type="term" value="F:flavin adenine dinucleotide binding"/>
    <property type="evidence" value="ECO:0007669"/>
    <property type="project" value="InterPro"/>
</dbReference>
<dbReference type="InterPro" id="IPR001199">
    <property type="entry name" value="Cyt_B5-like_heme/steroid-bd"/>
</dbReference>
<dbReference type="PANTHER" id="PTHR48083">
    <property type="entry name" value="MEDIUM-CHAIN SPECIFIC ACYL-COA DEHYDROGENASE, MITOCHONDRIAL-RELATED"/>
    <property type="match status" value="1"/>
</dbReference>
<dbReference type="InterPro" id="IPR036400">
    <property type="entry name" value="Cyt_B5-like_heme/steroid_sf"/>
</dbReference>
<evidence type="ECO:0000313" key="11">
    <source>
        <dbReference type="Proteomes" id="UP000193560"/>
    </source>
</evidence>
<name>A0A1X2IGN3_9FUNG</name>
<evidence type="ECO:0000256" key="1">
    <source>
        <dbReference type="ARBA" id="ARBA00001974"/>
    </source>
</evidence>
<dbReference type="Pfam" id="PF00173">
    <property type="entry name" value="Cyt-b5"/>
    <property type="match status" value="1"/>
</dbReference>
<dbReference type="Gene3D" id="3.10.120.10">
    <property type="entry name" value="Cytochrome b5-like heme/steroid binding domain"/>
    <property type="match status" value="1"/>
</dbReference>
<dbReference type="GO" id="GO:0046872">
    <property type="term" value="F:metal ion binding"/>
    <property type="evidence" value="ECO:0007669"/>
    <property type="project" value="UniProtKB-KW"/>
</dbReference>
<evidence type="ECO:0000259" key="9">
    <source>
        <dbReference type="PROSITE" id="PS50255"/>
    </source>
</evidence>
<dbReference type="PROSITE" id="PS50255">
    <property type="entry name" value="CYTOCHROME_B5_2"/>
    <property type="match status" value="1"/>
</dbReference>
<dbReference type="SUPFAM" id="SSF47203">
    <property type="entry name" value="Acyl-CoA dehydrogenase C-terminal domain-like"/>
    <property type="match status" value="1"/>
</dbReference>
<dbReference type="SUPFAM" id="SSF56645">
    <property type="entry name" value="Acyl-CoA dehydrogenase NM domain-like"/>
    <property type="match status" value="1"/>
</dbReference>
<comment type="caution">
    <text evidence="10">The sequence shown here is derived from an EMBL/GenBank/DDBJ whole genome shotgun (WGS) entry which is preliminary data.</text>
</comment>
<proteinExistence type="inferred from homology"/>
<protein>
    <submittedName>
        <fullName evidence="10">Acyl-CoA dehydrogenase/oxidase</fullName>
    </submittedName>
</protein>
<accession>A0A1X2IGN3</accession>
<dbReference type="GO" id="GO:0003995">
    <property type="term" value="F:acyl-CoA dehydrogenase activity"/>
    <property type="evidence" value="ECO:0007669"/>
    <property type="project" value="TreeGrafter"/>
</dbReference>
<dbReference type="InterPro" id="IPR013786">
    <property type="entry name" value="AcylCoA_DH/ox_N"/>
</dbReference>
<keyword evidence="6" id="KW-0274">FAD</keyword>
<dbReference type="OrthoDB" id="2588832at2759"/>
<dbReference type="Pfam" id="PF02770">
    <property type="entry name" value="Acyl-CoA_dh_M"/>
    <property type="match status" value="1"/>
</dbReference>
<evidence type="ECO:0000256" key="7">
    <source>
        <dbReference type="ARBA" id="ARBA00023002"/>
    </source>
</evidence>
<keyword evidence="5" id="KW-0479">Metal-binding</keyword>
<evidence type="ECO:0000313" key="10">
    <source>
        <dbReference type="EMBL" id="ORZ16220.1"/>
    </source>
</evidence>
<evidence type="ECO:0000256" key="8">
    <source>
        <dbReference type="ARBA" id="ARBA00023004"/>
    </source>
</evidence>
<keyword evidence="11" id="KW-1185">Reference proteome</keyword>
<dbReference type="InterPro" id="IPR037069">
    <property type="entry name" value="AcylCoA_DH/ox_N_sf"/>
</dbReference>
<dbReference type="GO" id="GO:0033539">
    <property type="term" value="P:fatty acid beta-oxidation using acyl-CoA dehydrogenase"/>
    <property type="evidence" value="ECO:0007669"/>
    <property type="project" value="TreeGrafter"/>
</dbReference>
<dbReference type="STRING" id="90262.A0A1X2IGN3"/>
<dbReference type="Pfam" id="PF02771">
    <property type="entry name" value="Acyl-CoA_dh_N"/>
    <property type="match status" value="1"/>
</dbReference>
<feature type="domain" description="Cytochrome b5 heme-binding" evidence="9">
    <location>
        <begin position="2"/>
        <end position="77"/>
    </location>
</feature>
<dbReference type="GO" id="GO:0020037">
    <property type="term" value="F:heme binding"/>
    <property type="evidence" value="ECO:0007669"/>
    <property type="project" value="InterPro"/>
</dbReference>
<dbReference type="InterPro" id="IPR006091">
    <property type="entry name" value="Acyl-CoA_Oxase/DH_mid-dom"/>
</dbReference>
<dbReference type="PANTHER" id="PTHR48083:SF28">
    <property type="entry name" value="ACYL-COA DEHYDROGENASE FAMILY PROTEIN (AFU_ORTHOLOGUE AFUA_6G10880)-RELATED"/>
    <property type="match status" value="1"/>
</dbReference>
<dbReference type="InterPro" id="IPR050741">
    <property type="entry name" value="Acyl-CoA_dehydrogenase"/>
</dbReference>
<evidence type="ECO:0000256" key="6">
    <source>
        <dbReference type="ARBA" id="ARBA00022827"/>
    </source>
</evidence>
<evidence type="ECO:0000256" key="5">
    <source>
        <dbReference type="ARBA" id="ARBA00022723"/>
    </source>
</evidence>
<dbReference type="InterPro" id="IPR009100">
    <property type="entry name" value="AcylCoA_DH/oxidase_NM_dom_sf"/>
</dbReference>
<dbReference type="InterPro" id="IPR018506">
    <property type="entry name" value="Cyt_B5_heme-BS"/>
</dbReference>
<dbReference type="GO" id="GO:0005737">
    <property type="term" value="C:cytoplasm"/>
    <property type="evidence" value="ECO:0007669"/>
    <property type="project" value="TreeGrafter"/>
</dbReference>
<dbReference type="InterPro" id="IPR009075">
    <property type="entry name" value="AcylCo_DH/oxidase_C"/>
</dbReference>
<reference evidence="10 11" key="1">
    <citation type="submission" date="2016-07" db="EMBL/GenBank/DDBJ databases">
        <title>Pervasive Adenine N6-methylation of Active Genes in Fungi.</title>
        <authorList>
            <consortium name="DOE Joint Genome Institute"/>
            <person name="Mondo S.J."/>
            <person name="Dannebaum R.O."/>
            <person name="Kuo R.C."/>
            <person name="Labutti K."/>
            <person name="Haridas S."/>
            <person name="Kuo A."/>
            <person name="Salamov A."/>
            <person name="Ahrendt S.R."/>
            <person name="Lipzen A."/>
            <person name="Sullivan W."/>
            <person name="Andreopoulos W.B."/>
            <person name="Clum A."/>
            <person name="Lindquist E."/>
            <person name="Daum C."/>
            <person name="Ramamoorthy G.K."/>
            <person name="Gryganskyi A."/>
            <person name="Culley D."/>
            <person name="Magnuson J.K."/>
            <person name="James T.Y."/>
            <person name="O'Malley M.A."/>
            <person name="Stajich J.E."/>
            <person name="Spatafora J.W."/>
            <person name="Visel A."/>
            <person name="Grigoriev I.V."/>
        </authorList>
    </citation>
    <scope>NUCLEOTIDE SEQUENCE [LARGE SCALE GENOMIC DNA]</scope>
    <source>
        <strain evidence="10 11">NRRL 1336</strain>
    </source>
</reference>
<dbReference type="Gene3D" id="1.10.540.10">
    <property type="entry name" value="Acyl-CoA dehydrogenase/oxidase, N-terminal domain"/>
    <property type="match status" value="1"/>
</dbReference>
<dbReference type="EMBL" id="MCGE01000011">
    <property type="protein sequence ID" value="ORZ16220.1"/>
    <property type="molecule type" value="Genomic_DNA"/>
</dbReference>